<dbReference type="AlphaFoldDB" id="A0A9N7VWF1"/>
<evidence type="ECO:0000256" key="1">
    <source>
        <dbReference type="SAM" id="MobiDB-lite"/>
    </source>
</evidence>
<feature type="region of interest" description="Disordered" evidence="1">
    <location>
        <begin position="1"/>
        <end position="69"/>
    </location>
</feature>
<keyword evidence="3" id="KW-1185">Reference proteome</keyword>
<evidence type="ECO:0000313" key="3">
    <source>
        <dbReference type="Proteomes" id="UP001153269"/>
    </source>
</evidence>
<protein>
    <submittedName>
        <fullName evidence="2">Uncharacterized protein</fullName>
    </submittedName>
</protein>
<accession>A0A9N7VWF1</accession>
<comment type="caution">
    <text evidence="2">The sequence shown here is derived from an EMBL/GenBank/DDBJ whole genome shotgun (WGS) entry which is preliminary data.</text>
</comment>
<dbReference type="Proteomes" id="UP001153269">
    <property type="component" value="Unassembled WGS sequence"/>
</dbReference>
<sequence length="160" mass="16923">MYPRTPPLSSASAQCRALQPQGEAPASSPARAGQAEHLAPREGHPSPPPVHTHSATRGQGGFTHPPTLSLPSIASCLPSTRLDIPRFVGGVSQYVCVCLWEQALLCDEGGGRQSEKGRFEDERAGSDLFSALFSAPPSYRSLMEGEQQNAHPSTPHITGG</sequence>
<name>A0A9N7VWF1_PLEPL</name>
<evidence type="ECO:0000313" key="2">
    <source>
        <dbReference type="EMBL" id="CAB1456860.1"/>
    </source>
</evidence>
<dbReference type="EMBL" id="CADEAL010004315">
    <property type="protein sequence ID" value="CAB1456860.1"/>
    <property type="molecule type" value="Genomic_DNA"/>
</dbReference>
<reference evidence="2" key="1">
    <citation type="submission" date="2020-03" db="EMBL/GenBank/DDBJ databases">
        <authorList>
            <person name="Weist P."/>
        </authorList>
    </citation>
    <scope>NUCLEOTIDE SEQUENCE</scope>
</reference>
<organism evidence="2 3">
    <name type="scientific">Pleuronectes platessa</name>
    <name type="common">European plaice</name>
    <dbReference type="NCBI Taxonomy" id="8262"/>
    <lineage>
        <taxon>Eukaryota</taxon>
        <taxon>Metazoa</taxon>
        <taxon>Chordata</taxon>
        <taxon>Craniata</taxon>
        <taxon>Vertebrata</taxon>
        <taxon>Euteleostomi</taxon>
        <taxon>Actinopterygii</taxon>
        <taxon>Neopterygii</taxon>
        <taxon>Teleostei</taxon>
        <taxon>Neoteleostei</taxon>
        <taxon>Acanthomorphata</taxon>
        <taxon>Carangaria</taxon>
        <taxon>Pleuronectiformes</taxon>
        <taxon>Pleuronectoidei</taxon>
        <taxon>Pleuronectidae</taxon>
        <taxon>Pleuronectes</taxon>
    </lineage>
</organism>
<proteinExistence type="predicted"/>
<gene>
    <name evidence="2" type="ORF">PLEPLA_LOCUS44655</name>
</gene>